<proteinExistence type="inferred from homology"/>
<dbReference type="Ensembl" id="ENSCHIT00000023295.1">
    <property type="protein sequence ID" value="ENSCHIP00000015492.1"/>
    <property type="gene ID" value="ENSCHIG00000016117.1"/>
</dbReference>
<reference evidence="5 6" key="1">
    <citation type="submission" date="2016-04" db="EMBL/GenBank/DDBJ databases">
        <title>Polished mammalian reference genomes with single-molecule sequencing and chromosome conformation capture applied to the Capra hircus genome.</title>
        <authorList>
            <person name="Bickhart D.M."/>
            <person name="Koren S."/>
            <person name="Rosen B."/>
            <person name="Hastie A."/>
            <person name="Liachko I."/>
            <person name="Sullivan S.T."/>
            <person name="Burton J."/>
            <person name="Sayre B.L."/>
            <person name="Huson H.J."/>
            <person name="Lee J."/>
            <person name="Lam E."/>
            <person name="Kelley C.M."/>
            <person name="Hutchison J.L."/>
            <person name="Zhou Y."/>
            <person name="Sun J."/>
            <person name="Crisa A."/>
            <person name="Schwartz J.C."/>
            <person name="Hammond J.A."/>
            <person name="Schroeder S.G."/>
            <person name="Liu G.E."/>
            <person name="Dunham M."/>
            <person name="Shendure J."/>
            <person name="Sonstegard T.S."/>
            <person name="Phillippy A.M."/>
            <person name="Van Tassell C.P."/>
            <person name="Smith T.P."/>
        </authorList>
    </citation>
    <scope>NUCLEOTIDE SEQUENCE [LARGE SCALE GENOMIC DNA]</scope>
</reference>
<dbReference type="InterPro" id="IPR001515">
    <property type="entry name" value="Ribosomal_eL32"/>
</dbReference>
<evidence type="ECO:0000313" key="6">
    <source>
        <dbReference type="Proteomes" id="UP000291000"/>
    </source>
</evidence>
<keyword evidence="2" id="KW-0689">Ribosomal protein</keyword>
<dbReference type="SUPFAM" id="SSF52042">
    <property type="entry name" value="Ribosomal protein L32e"/>
    <property type="match status" value="1"/>
</dbReference>
<dbReference type="Bgee" id="ENSCHIG00000016117">
    <property type="expression patterns" value="Expressed in ovary and 3 other cell types or tissues"/>
</dbReference>
<evidence type="ECO:0000256" key="1">
    <source>
        <dbReference type="ARBA" id="ARBA00008431"/>
    </source>
</evidence>
<sequence>MATLIPLMKPKIIKKRTKKFIWHQSDGYVNIKGIDTRLPRRFRGHILIGFQKFLVYNLKQLEVLLMFNKSSCAKTAHSISSKDWRTTEERAAQLAIRVPKPNVRLHSQENDLCRHLVHTFCSY</sequence>
<dbReference type="Pfam" id="PF01655">
    <property type="entry name" value="Ribosomal_L32e"/>
    <property type="match status" value="1"/>
</dbReference>
<reference evidence="5" key="2">
    <citation type="submission" date="2025-08" db="UniProtKB">
        <authorList>
            <consortium name="Ensembl"/>
        </authorList>
    </citation>
    <scope>IDENTIFICATION</scope>
</reference>
<dbReference type="PANTHER" id="PTHR23413:SF1">
    <property type="entry name" value="RIBOSOMAL PROTEIN L32"/>
    <property type="match status" value="1"/>
</dbReference>
<organism evidence="5 6">
    <name type="scientific">Capra hircus</name>
    <name type="common">Goat</name>
    <dbReference type="NCBI Taxonomy" id="9925"/>
    <lineage>
        <taxon>Eukaryota</taxon>
        <taxon>Metazoa</taxon>
        <taxon>Chordata</taxon>
        <taxon>Craniata</taxon>
        <taxon>Vertebrata</taxon>
        <taxon>Euteleostomi</taxon>
        <taxon>Mammalia</taxon>
        <taxon>Eutheria</taxon>
        <taxon>Laurasiatheria</taxon>
        <taxon>Artiodactyla</taxon>
        <taxon>Ruminantia</taxon>
        <taxon>Pecora</taxon>
        <taxon>Bovidae</taxon>
        <taxon>Caprinae</taxon>
        <taxon>Capra</taxon>
    </lineage>
</organism>
<reference evidence="5" key="3">
    <citation type="submission" date="2025-09" db="UniProtKB">
        <authorList>
            <consortium name="Ensembl"/>
        </authorList>
    </citation>
    <scope>IDENTIFICATION</scope>
</reference>
<dbReference type="GO" id="GO:0006412">
    <property type="term" value="P:translation"/>
    <property type="evidence" value="ECO:0007669"/>
    <property type="project" value="InterPro"/>
</dbReference>
<evidence type="ECO:0000256" key="4">
    <source>
        <dbReference type="ARBA" id="ARBA00035335"/>
    </source>
</evidence>
<dbReference type="GeneTree" id="ENSGT00940000163966"/>
<dbReference type="EMBL" id="LWLT01000025">
    <property type="status" value="NOT_ANNOTATED_CDS"/>
    <property type="molecule type" value="Genomic_DNA"/>
</dbReference>
<name>A0A452ETF0_CAPHI</name>
<dbReference type="GO" id="GO:0003735">
    <property type="term" value="F:structural constituent of ribosome"/>
    <property type="evidence" value="ECO:0007669"/>
    <property type="project" value="InterPro"/>
</dbReference>
<dbReference type="GO" id="GO:0022625">
    <property type="term" value="C:cytosolic large ribosomal subunit"/>
    <property type="evidence" value="ECO:0007669"/>
    <property type="project" value="TreeGrafter"/>
</dbReference>
<dbReference type="AlphaFoldDB" id="A0A452ETF0"/>
<accession>A0A452ETF0</accession>
<keyword evidence="3" id="KW-0687">Ribonucleoprotein</keyword>
<evidence type="ECO:0000256" key="2">
    <source>
        <dbReference type="ARBA" id="ARBA00022980"/>
    </source>
</evidence>
<keyword evidence="6" id="KW-1185">Reference proteome</keyword>
<evidence type="ECO:0000313" key="5">
    <source>
        <dbReference type="Ensembl" id="ENSCHIP00000015492.1"/>
    </source>
</evidence>
<comment type="similarity">
    <text evidence="1">Belongs to the eukaryotic ribosomal protein eL32 family.</text>
</comment>
<dbReference type="InterPro" id="IPR036351">
    <property type="entry name" value="Ribosomal_eL32_sf"/>
</dbReference>
<dbReference type="Proteomes" id="UP000291000">
    <property type="component" value="Chromosome 26"/>
</dbReference>
<dbReference type="PANTHER" id="PTHR23413">
    <property type="entry name" value="60S RIBOSOMAL PROTEIN L32 AND DNA-DIRECTED RNA POLYMERASE II, SUBUNIT N"/>
    <property type="match status" value="1"/>
</dbReference>
<protein>
    <recommendedName>
        <fullName evidence="4">60S ribosomal protein L32</fullName>
    </recommendedName>
</protein>
<evidence type="ECO:0000256" key="3">
    <source>
        <dbReference type="ARBA" id="ARBA00023274"/>
    </source>
</evidence>
<dbReference type="STRING" id="9925.ENSCHIP00000015492"/>
<dbReference type="SMART" id="SM01393">
    <property type="entry name" value="Ribosomal_L32e"/>
    <property type="match status" value="1"/>
</dbReference>